<keyword evidence="2" id="KW-1185">Reference proteome</keyword>
<sequence>MSGSGLGPTFRLVPHCSCRSKLSSFESQAIRTPSCLKQGHMWVLAALSLSLCFSPFLSPSAPRFCPECLSIRIVPQFLAEMLQLLLLSTLP</sequence>
<protein>
    <submittedName>
        <fullName evidence="1">Uncharacterized protein</fullName>
    </submittedName>
</protein>
<organism evidence="1 2">
    <name type="scientific">Hibiscus sabdariffa</name>
    <name type="common">roselle</name>
    <dbReference type="NCBI Taxonomy" id="183260"/>
    <lineage>
        <taxon>Eukaryota</taxon>
        <taxon>Viridiplantae</taxon>
        <taxon>Streptophyta</taxon>
        <taxon>Embryophyta</taxon>
        <taxon>Tracheophyta</taxon>
        <taxon>Spermatophyta</taxon>
        <taxon>Magnoliopsida</taxon>
        <taxon>eudicotyledons</taxon>
        <taxon>Gunneridae</taxon>
        <taxon>Pentapetalae</taxon>
        <taxon>rosids</taxon>
        <taxon>malvids</taxon>
        <taxon>Malvales</taxon>
        <taxon>Malvaceae</taxon>
        <taxon>Malvoideae</taxon>
        <taxon>Hibiscus</taxon>
    </lineage>
</organism>
<dbReference type="EMBL" id="JBBPBN010000004">
    <property type="protein sequence ID" value="KAK9042621.1"/>
    <property type="molecule type" value="Genomic_DNA"/>
</dbReference>
<accession>A0ABR2TZB1</accession>
<name>A0ABR2TZB1_9ROSI</name>
<comment type="caution">
    <text evidence="1">The sequence shown here is derived from an EMBL/GenBank/DDBJ whole genome shotgun (WGS) entry which is preliminary data.</text>
</comment>
<reference evidence="1 2" key="1">
    <citation type="journal article" date="2024" name="G3 (Bethesda)">
        <title>Genome assembly of Hibiscus sabdariffa L. provides insights into metabolisms of medicinal natural products.</title>
        <authorList>
            <person name="Kim T."/>
        </authorList>
    </citation>
    <scope>NUCLEOTIDE SEQUENCE [LARGE SCALE GENOMIC DNA]</scope>
    <source>
        <strain evidence="1">TK-2024</strain>
        <tissue evidence="1">Old leaves</tissue>
    </source>
</reference>
<proteinExistence type="predicted"/>
<evidence type="ECO:0000313" key="1">
    <source>
        <dbReference type="EMBL" id="KAK9042621.1"/>
    </source>
</evidence>
<gene>
    <name evidence="1" type="ORF">V6N11_017688</name>
</gene>
<dbReference type="Proteomes" id="UP001396334">
    <property type="component" value="Unassembled WGS sequence"/>
</dbReference>
<evidence type="ECO:0000313" key="2">
    <source>
        <dbReference type="Proteomes" id="UP001396334"/>
    </source>
</evidence>